<name>A0AAN6N077_9PEZI</name>
<sequence length="73" mass="8324">MGFDCGFDIFPNTYDEERRREDGKVLQLPGDRGIFLSKHYIQLMVGECPKMPANPDLCDYFLRFSSKVSGGLT</sequence>
<keyword evidence="2" id="KW-1185">Reference proteome</keyword>
<accession>A0AAN6N077</accession>
<proteinExistence type="predicted"/>
<dbReference type="AlphaFoldDB" id="A0AAN6N077"/>
<organism evidence="1 2">
    <name type="scientific">Diplogelasinospora grovesii</name>
    <dbReference type="NCBI Taxonomy" id="303347"/>
    <lineage>
        <taxon>Eukaryota</taxon>
        <taxon>Fungi</taxon>
        <taxon>Dikarya</taxon>
        <taxon>Ascomycota</taxon>
        <taxon>Pezizomycotina</taxon>
        <taxon>Sordariomycetes</taxon>
        <taxon>Sordariomycetidae</taxon>
        <taxon>Sordariales</taxon>
        <taxon>Diplogelasinosporaceae</taxon>
        <taxon>Diplogelasinospora</taxon>
    </lineage>
</organism>
<evidence type="ECO:0000313" key="2">
    <source>
        <dbReference type="Proteomes" id="UP001303473"/>
    </source>
</evidence>
<reference evidence="2" key="1">
    <citation type="journal article" date="2023" name="Mol. Phylogenet. Evol.">
        <title>Genome-scale phylogeny and comparative genomics of the fungal order Sordariales.</title>
        <authorList>
            <person name="Hensen N."/>
            <person name="Bonometti L."/>
            <person name="Westerberg I."/>
            <person name="Brannstrom I.O."/>
            <person name="Guillou S."/>
            <person name="Cros-Aarteil S."/>
            <person name="Calhoun S."/>
            <person name="Haridas S."/>
            <person name="Kuo A."/>
            <person name="Mondo S."/>
            <person name="Pangilinan J."/>
            <person name="Riley R."/>
            <person name="LaButti K."/>
            <person name="Andreopoulos B."/>
            <person name="Lipzen A."/>
            <person name="Chen C."/>
            <person name="Yan M."/>
            <person name="Daum C."/>
            <person name="Ng V."/>
            <person name="Clum A."/>
            <person name="Steindorff A."/>
            <person name="Ohm R.A."/>
            <person name="Martin F."/>
            <person name="Silar P."/>
            <person name="Natvig D.O."/>
            <person name="Lalanne C."/>
            <person name="Gautier V."/>
            <person name="Ament-Velasquez S.L."/>
            <person name="Kruys A."/>
            <person name="Hutchinson M.I."/>
            <person name="Powell A.J."/>
            <person name="Barry K."/>
            <person name="Miller A.N."/>
            <person name="Grigoriev I.V."/>
            <person name="Debuchy R."/>
            <person name="Gladieux P."/>
            <person name="Hiltunen Thoren M."/>
            <person name="Johannesson H."/>
        </authorList>
    </citation>
    <scope>NUCLEOTIDE SEQUENCE [LARGE SCALE GENOMIC DNA]</scope>
    <source>
        <strain evidence="2">CBS 340.73</strain>
    </source>
</reference>
<protein>
    <submittedName>
        <fullName evidence="1">Uncharacterized protein</fullName>
    </submittedName>
</protein>
<dbReference type="EMBL" id="MU853900">
    <property type="protein sequence ID" value="KAK3935954.1"/>
    <property type="molecule type" value="Genomic_DNA"/>
</dbReference>
<comment type="caution">
    <text evidence="1">The sequence shown here is derived from an EMBL/GenBank/DDBJ whole genome shotgun (WGS) entry which is preliminary data.</text>
</comment>
<gene>
    <name evidence="1" type="ORF">QBC46DRAFT_346097</name>
</gene>
<dbReference type="Proteomes" id="UP001303473">
    <property type="component" value="Unassembled WGS sequence"/>
</dbReference>
<evidence type="ECO:0000313" key="1">
    <source>
        <dbReference type="EMBL" id="KAK3935954.1"/>
    </source>
</evidence>